<evidence type="ECO:0000313" key="1">
    <source>
        <dbReference type="EMBL" id="TKW65192.1"/>
    </source>
</evidence>
<evidence type="ECO:0000313" key="2">
    <source>
        <dbReference type="Proteomes" id="UP000315344"/>
    </source>
</evidence>
<protein>
    <submittedName>
        <fullName evidence="1">Uncharacterized protein</fullName>
    </submittedName>
</protein>
<proteinExistence type="predicted"/>
<name>A0A533I5V8_PARDE</name>
<dbReference type="AlphaFoldDB" id="A0A533I5V8"/>
<sequence>MAHNTYTHMRYKNGAVAVFARTDGEVKSKEAEAQVQRHGDDKVIWLYRESIEDWHTHNGNKWVKVKESEVPAQLKQYIELTKE</sequence>
<comment type="caution">
    <text evidence="1">The sequence shown here is derived from an EMBL/GenBank/DDBJ whole genome shotgun (WGS) entry which is preliminary data.</text>
</comment>
<dbReference type="EMBL" id="VAFL01000015">
    <property type="protein sequence ID" value="TKW65192.1"/>
    <property type="molecule type" value="Genomic_DNA"/>
</dbReference>
<gene>
    <name evidence="1" type="ORF">DI616_15810</name>
</gene>
<organism evidence="1 2">
    <name type="scientific">Paracoccus denitrificans</name>
    <dbReference type="NCBI Taxonomy" id="266"/>
    <lineage>
        <taxon>Bacteria</taxon>
        <taxon>Pseudomonadati</taxon>
        <taxon>Pseudomonadota</taxon>
        <taxon>Alphaproteobacteria</taxon>
        <taxon>Rhodobacterales</taxon>
        <taxon>Paracoccaceae</taxon>
        <taxon>Paracoccus</taxon>
    </lineage>
</organism>
<dbReference type="Proteomes" id="UP000315344">
    <property type="component" value="Unassembled WGS sequence"/>
</dbReference>
<accession>A0A533I5V8</accession>
<reference evidence="1 2" key="1">
    <citation type="journal article" date="2017" name="Nat. Commun.">
        <title>In situ click chemistry generation of cyclooxygenase-2 inhibitors.</title>
        <authorList>
            <person name="Bhardwaj A."/>
            <person name="Kaur J."/>
            <person name="Wuest M."/>
            <person name="Wuest F."/>
        </authorList>
    </citation>
    <scope>NUCLEOTIDE SEQUENCE [LARGE SCALE GENOMIC DNA]</scope>
    <source>
        <strain evidence="1">S2_012_000_R3_94</strain>
    </source>
</reference>